<dbReference type="EMBL" id="JROO01000013">
    <property type="protein sequence ID" value="KIH99332.1"/>
    <property type="molecule type" value="Genomic_DNA"/>
</dbReference>
<dbReference type="AlphaFoldDB" id="A0A0C2JR91"/>
<evidence type="ECO:0000313" key="4">
    <source>
        <dbReference type="EMBL" id="KIH99332.1"/>
    </source>
</evidence>
<organism evidence="4 5">
    <name type="scientific">Streptomonospora alba</name>
    <dbReference type="NCBI Taxonomy" id="183763"/>
    <lineage>
        <taxon>Bacteria</taxon>
        <taxon>Bacillati</taxon>
        <taxon>Actinomycetota</taxon>
        <taxon>Actinomycetes</taxon>
        <taxon>Streptosporangiales</taxon>
        <taxon>Nocardiopsidaceae</taxon>
        <taxon>Streptomonospora</taxon>
    </lineage>
</organism>
<comment type="caution">
    <text evidence="4">The sequence shown here is derived from an EMBL/GenBank/DDBJ whole genome shotgun (WGS) entry which is preliminary data.</text>
</comment>
<dbReference type="RefSeq" id="WP_040272120.1">
    <property type="nucleotide sequence ID" value="NZ_JROO01000013.1"/>
</dbReference>
<feature type="compositionally biased region" description="Acidic residues" evidence="1">
    <location>
        <begin position="437"/>
        <end position="448"/>
    </location>
</feature>
<name>A0A0C2JR91_9ACTN</name>
<feature type="region of interest" description="Disordered" evidence="1">
    <location>
        <begin position="346"/>
        <end position="368"/>
    </location>
</feature>
<dbReference type="SUPFAM" id="SSF69322">
    <property type="entry name" value="Tricorn protease domain 2"/>
    <property type="match status" value="1"/>
</dbReference>
<dbReference type="Pfam" id="PF25976">
    <property type="entry name" value="LpqB_N"/>
    <property type="match status" value="1"/>
</dbReference>
<evidence type="ECO:0000259" key="3">
    <source>
        <dbReference type="SMART" id="SM00909"/>
    </source>
</evidence>
<feature type="signal peptide" evidence="2">
    <location>
        <begin position="1"/>
        <end position="32"/>
    </location>
</feature>
<dbReference type="InterPro" id="IPR018910">
    <property type="entry name" value="LpqB_C"/>
</dbReference>
<feature type="chain" id="PRO_5002163453" description="GerMN domain-containing protein" evidence="2">
    <location>
        <begin position="33"/>
        <end position="641"/>
    </location>
</feature>
<feature type="compositionally biased region" description="Basic and acidic residues" evidence="1">
    <location>
        <begin position="350"/>
        <end position="359"/>
    </location>
</feature>
<protein>
    <recommendedName>
        <fullName evidence="3">GerMN domain-containing protein</fullName>
    </recommendedName>
</protein>
<evidence type="ECO:0000256" key="1">
    <source>
        <dbReference type="SAM" id="MobiDB-lite"/>
    </source>
</evidence>
<sequence length="641" mass="66602">MSTAGSAPRERTRRAGTAAAAALLAVGLSACAAVPSGGPVVEGAGGDAGSAAGSGYVRQLPPGPQAGVDPEGLVRGFLKSMGSFEENHSAAREYLAPEAGTDWAPGGQVLVYEDSSKLAIDTEVAEDGETATVRLLSSQLATIEASGQYLPADSGQVIDITMELVRTGGDQWRISRPPDRLVLSRSDVDLAYRPLNLYFFNRDRSTLVPDPVFLPVSSDRSATRLVKMLVEGPTGWLDAAVESAFPEDATADVAYDSGRVTVEVDASAGSEKQRFGMGAQLVWTLRQLTGVQELTLRVGGQEIDIPGEDGESLLPPENGYDSVNPSGVTGSLRAYFVRDGQMWALESESSDAKPQERRVPGAPGDGGAVLEQHAVSLDEDEVGGIRAGGREVVVAETADGSEYSTVLSGGEYTSLSWDGYGNLWVTEDVSTGGGDGQQDEEESESVAEDTERGDPPASPSPSPSPSGGGSGGEPGTRVWMLRGGADPVEVEAPDLADTEVTKLRLSRDGTRAAVLTDDGTGSGTELSVGRVVHSDDGVTVSGELPLATELQDVTDVSWRGGDQLAVLGGSEEEVGQGYLVSLDGSTETTSAGAPPGTDMVGITAAPGLPLLSSTEDDNIWMTNDRINWQRVIEGTNAVYPG</sequence>
<accession>A0A0C2JR91</accession>
<dbReference type="InterPro" id="IPR059026">
    <property type="entry name" value="LpqB_N"/>
</dbReference>
<feature type="region of interest" description="Disordered" evidence="1">
    <location>
        <begin position="426"/>
        <end position="480"/>
    </location>
</feature>
<dbReference type="SMART" id="SM00909">
    <property type="entry name" value="Germane"/>
    <property type="match status" value="1"/>
</dbReference>
<reference evidence="5" key="1">
    <citation type="journal article" date="2015" name="Chem. Biol.">
        <title>Structure, bioactivity, and resistance mechanism of streptomonomicin, an unusual lasso Peptide from an understudied halophilic actinomycete.</title>
        <authorList>
            <person name="Metelev M."/>
            <person name="Tietz J.I."/>
            <person name="Melby J.O."/>
            <person name="Blair P.M."/>
            <person name="Zhu L."/>
            <person name="Livnat I."/>
            <person name="Severinov K."/>
            <person name="Mitchell D.A."/>
        </authorList>
    </citation>
    <scope>NUCLEOTIDE SEQUENCE [LARGE SCALE GENOMIC DNA]</scope>
    <source>
        <strain evidence="5">YIM 90003</strain>
    </source>
</reference>
<keyword evidence="2" id="KW-0732">Signal</keyword>
<dbReference type="InterPro" id="IPR019606">
    <property type="entry name" value="GerMN"/>
</dbReference>
<dbReference type="Pfam" id="PF10646">
    <property type="entry name" value="Germane"/>
    <property type="match status" value="1"/>
</dbReference>
<dbReference type="OrthoDB" id="3226781at2"/>
<dbReference type="Pfam" id="PF10647">
    <property type="entry name" value="Gmad1"/>
    <property type="match status" value="1"/>
</dbReference>
<feature type="domain" description="GerMN" evidence="3">
    <location>
        <begin position="222"/>
        <end position="307"/>
    </location>
</feature>
<keyword evidence="5" id="KW-1185">Reference proteome</keyword>
<dbReference type="STRING" id="183763.LP52_08185"/>
<gene>
    <name evidence="4" type="ORF">LP52_08185</name>
</gene>
<dbReference type="Proteomes" id="UP000031675">
    <property type="component" value="Unassembled WGS sequence"/>
</dbReference>
<evidence type="ECO:0000313" key="5">
    <source>
        <dbReference type="Proteomes" id="UP000031675"/>
    </source>
</evidence>
<evidence type="ECO:0000256" key="2">
    <source>
        <dbReference type="SAM" id="SignalP"/>
    </source>
</evidence>
<proteinExistence type="predicted"/>